<protein>
    <submittedName>
        <fullName evidence="2">Blue copper domain protein</fullName>
    </submittedName>
</protein>
<dbReference type="SUPFAM" id="SSF49503">
    <property type="entry name" value="Cupredoxins"/>
    <property type="match status" value="1"/>
</dbReference>
<evidence type="ECO:0000313" key="2">
    <source>
        <dbReference type="EMBL" id="ELY82181.1"/>
    </source>
</evidence>
<name>L9Z895_9EURY</name>
<comment type="caution">
    <text evidence="2">The sequence shown here is derived from an EMBL/GenBank/DDBJ whole genome shotgun (WGS) entry which is preliminary data.</text>
</comment>
<evidence type="ECO:0000313" key="3">
    <source>
        <dbReference type="Proteomes" id="UP000011618"/>
    </source>
</evidence>
<dbReference type="eggNOG" id="arCOG10367">
    <property type="taxonomic scope" value="Archaea"/>
</dbReference>
<dbReference type="GeneID" id="96156291"/>
<sequence length="174" mass="18724">MTSFEQTRRTALELIGAAAAGTALTGAVTAQENGSEDEETDRQPIILAGRIEYWYGIAPVEIEGEENPTLDLEDGEVYELVWINADGAEHELIVETEDGQELEASDSSEEAGETVSMTFEANEDAAEYYCEFHPESMRGDVEFNDGFDLSTGGDDAETGAATGTESNGNDESGY</sequence>
<dbReference type="EMBL" id="AOII01000022">
    <property type="protein sequence ID" value="ELY82181.1"/>
    <property type="molecule type" value="Genomic_DNA"/>
</dbReference>
<dbReference type="Gene3D" id="2.60.40.420">
    <property type="entry name" value="Cupredoxins - blue copper proteins"/>
    <property type="match status" value="1"/>
</dbReference>
<dbReference type="Proteomes" id="UP000011618">
    <property type="component" value="Unassembled WGS sequence"/>
</dbReference>
<dbReference type="PROSITE" id="PS51318">
    <property type="entry name" value="TAT"/>
    <property type="match status" value="1"/>
</dbReference>
<proteinExistence type="predicted"/>
<dbReference type="PATRIC" id="fig|1227495.3.peg.533"/>
<gene>
    <name evidence="2" type="ORF">C487_02713</name>
</gene>
<evidence type="ECO:0000256" key="1">
    <source>
        <dbReference type="SAM" id="MobiDB-lite"/>
    </source>
</evidence>
<reference evidence="2 3" key="1">
    <citation type="journal article" date="2014" name="PLoS Genet.">
        <title>Phylogenetically driven sequencing of extremely halophilic archaea reveals strategies for static and dynamic osmo-response.</title>
        <authorList>
            <person name="Becker E.A."/>
            <person name="Seitzer P.M."/>
            <person name="Tritt A."/>
            <person name="Larsen D."/>
            <person name="Krusor M."/>
            <person name="Yao A.I."/>
            <person name="Wu D."/>
            <person name="Madern D."/>
            <person name="Eisen J.A."/>
            <person name="Darling A.E."/>
            <person name="Facciotti M.T."/>
        </authorList>
    </citation>
    <scope>NUCLEOTIDE SEQUENCE [LARGE SCALE GENOMIC DNA]</scope>
    <source>
        <strain evidence="2 3">DSM 3751</strain>
    </source>
</reference>
<dbReference type="RefSeq" id="WP_006184122.1">
    <property type="nucleotide sequence ID" value="NZ_AOII01000022.1"/>
</dbReference>
<organism evidence="2 3">
    <name type="scientific">Natrinema pallidum DSM 3751</name>
    <dbReference type="NCBI Taxonomy" id="1227495"/>
    <lineage>
        <taxon>Archaea</taxon>
        <taxon>Methanobacteriati</taxon>
        <taxon>Methanobacteriota</taxon>
        <taxon>Stenosarchaea group</taxon>
        <taxon>Halobacteria</taxon>
        <taxon>Halobacteriales</taxon>
        <taxon>Natrialbaceae</taxon>
        <taxon>Natrinema</taxon>
    </lineage>
</organism>
<dbReference type="InterPro" id="IPR008972">
    <property type="entry name" value="Cupredoxin"/>
</dbReference>
<feature type="region of interest" description="Disordered" evidence="1">
    <location>
        <begin position="141"/>
        <end position="174"/>
    </location>
</feature>
<accession>L9Z895</accession>
<dbReference type="AlphaFoldDB" id="L9Z895"/>
<dbReference type="InterPro" id="IPR006311">
    <property type="entry name" value="TAT_signal"/>
</dbReference>